<comment type="similarity">
    <text evidence="2 7">Belongs to the NDUFAF7 family.</text>
</comment>
<evidence type="ECO:0000313" key="10">
    <source>
        <dbReference type="Proteomes" id="UP000481861"/>
    </source>
</evidence>
<sequence>MRGNSFRLLRTAALRPQPRKPACSLPQYGIRWSSSSAERQWSTPLAKSLAKAIETTGPISVAAYMRQCLTSPDGGYYTRQTPGHDQFGAKGDFITSPEISQVFGELVGIWLYTEWLAQGKSDRVQVIEVGPGRGTLLDDVLRTISSFKGFAQSIEAIYLVEASPHLRSQQAKLLSGTEAVLQETDLGWKARSKHIPGCDIHWCEDIRFIPKESSPTPFILAHEFFDALPIHIFRAVPHSHIPASSTTLTPTGPLKPKRGPSSEPSPQWHELLVAPVTASSTTTTTFSTSSTAPPPSAVDDFHLTLSKAPTPHSLYLPRTSARYEALATTPDATIEISPESLSYIADFAVRIGGANPPPSPTPTTPSTTLSSPQAQPPSGCALILDYGPATTIPAATLRGIRSHHATSPFASAGLVDLSADVDFVALAEAALAASPGVEVHGPVQQADFLESLGIGERVAGLVRGKGKSGGKEEEEEMVRRIEGGWKRLVDRGPAGMGRIYKAMAVVPHREGVKGVRRPVGFGGDVV</sequence>
<dbReference type="SUPFAM" id="SSF53335">
    <property type="entry name" value="S-adenosyl-L-methionine-dependent methyltransferases"/>
    <property type="match status" value="1"/>
</dbReference>
<dbReference type="PANTHER" id="PTHR12049:SF7">
    <property type="entry name" value="PROTEIN ARGININE METHYLTRANSFERASE NDUFAF7, MITOCHONDRIAL"/>
    <property type="match status" value="1"/>
</dbReference>
<keyword evidence="4 7" id="KW-0808">Transferase</keyword>
<evidence type="ECO:0000256" key="6">
    <source>
        <dbReference type="ARBA" id="ARBA00048612"/>
    </source>
</evidence>
<feature type="region of interest" description="Disordered" evidence="8">
    <location>
        <begin position="243"/>
        <end position="267"/>
    </location>
</feature>
<dbReference type="Pfam" id="PF02636">
    <property type="entry name" value="Methyltransf_28"/>
    <property type="match status" value="1"/>
</dbReference>
<dbReference type="OrthoDB" id="5595109at2759"/>
<evidence type="ECO:0000256" key="3">
    <source>
        <dbReference type="ARBA" id="ARBA00022603"/>
    </source>
</evidence>
<dbReference type="EMBL" id="JAADJZ010000030">
    <property type="protein sequence ID" value="KAF2865971.1"/>
    <property type="molecule type" value="Genomic_DNA"/>
</dbReference>
<evidence type="ECO:0000256" key="7">
    <source>
        <dbReference type="RuleBase" id="RU364114"/>
    </source>
</evidence>
<organism evidence="9 10">
    <name type="scientific">Massariosphaeria phaeospora</name>
    <dbReference type="NCBI Taxonomy" id="100035"/>
    <lineage>
        <taxon>Eukaryota</taxon>
        <taxon>Fungi</taxon>
        <taxon>Dikarya</taxon>
        <taxon>Ascomycota</taxon>
        <taxon>Pezizomycotina</taxon>
        <taxon>Dothideomycetes</taxon>
        <taxon>Pleosporomycetidae</taxon>
        <taxon>Pleosporales</taxon>
        <taxon>Pleosporales incertae sedis</taxon>
        <taxon>Massariosphaeria</taxon>
    </lineage>
</organism>
<comment type="function">
    <text evidence="7">Arginine methyltransferase involved in the assembly or stability of mitochondrial NADH:ubiquinone oxidoreductase complex (complex I).</text>
</comment>
<dbReference type="GO" id="GO:0035243">
    <property type="term" value="F:protein-arginine omega-N symmetric methyltransferase activity"/>
    <property type="evidence" value="ECO:0007669"/>
    <property type="project" value="UniProtKB-EC"/>
</dbReference>
<keyword evidence="5 7" id="KW-0496">Mitochondrion</keyword>
<dbReference type="AlphaFoldDB" id="A0A7C8I204"/>
<dbReference type="GO" id="GO:0005739">
    <property type="term" value="C:mitochondrion"/>
    <property type="evidence" value="ECO:0007669"/>
    <property type="project" value="UniProtKB-SubCell"/>
</dbReference>
<evidence type="ECO:0000256" key="4">
    <source>
        <dbReference type="ARBA" id="ARBA00022679"/>
    </source>
</evidence>
<keyword evidence="10" id="KW-1185">Reference proteome</keyword>
<dbReference type="Proteomes" id="UP000481861">
    <property type="component" value="Unassembled WGS sequence"/>
</dbReference>
<dbReference type="Gene3D" id="3.40.50.12710">
    <property type="match status" value="1"/>
</dbReference>
<proteinExistence type="inferred from homology"/>
<comment type="catalytic activity">
    <reaction evidence="6 7">
        <text>L-arginyl-[protein] + 2 S-adenosyl-L-methionine = N(omega),N(omega)'-dimethyl-L-arginyl-[protein] + 2 S-adenosyl-L-homocysteine + 2 H(+)</text>
        <dbReference type="Rhea" id="RHEA:48108"/>
        <dbReference type="Rhea" id="RHEA-COMP:10532"/>
        <dbReference type="Rhea" id="RHEA-COMP:11992"/>
        <dbReference type="ChEBI" id="CHEBI:15378"/>
        <dbReference type="ChEBI" id="CHEBI:29965"/>
        <dbReference type="ChEBI" id="CHEBI:57856"/>
        <dbReference type="ChEBI" id="CHEBI:59789"/>
        <dbReference type="ChEBI" id="CHEBI:88221"/>
        <dbReference type="EC" id="2.1.1.320"/>
    </reaction>
</comment>
<dbReference type="GO" id="GO:0032981">
    <property type="term" value="P:mitochondrial respiratory chain complex I assembly"/>
    <property type="evidence" value="ECO:0007669"/>
    <property type="project" value="TreeGrafter"/>
</dbReference>
<name>A0A7C8I204_9PLEO</name>
<evidence type="ECO:0000313" key="9">
    <source>
        <dbReference type="EMBL" id="KAF2865971.1"/>
    </source>
</evidence>
<comment type="subcellular location">
    <subcellularLocation>
        <location evidence="1 7">Mitochondrion</location>
    </subcellularLocation>
</comment>
<accession>A0A7C8I204</accession>
<reference evidence="9 10" key="1">
    <citation type="submission" date="2020-01" db="EMBL/GenBank/DDBJ databases">
        <authorList>
            <consortium name="DOE Joint Genome Institute"/>
            <person name="Haridas S."/>
            <person name="Albert R."/>
            <person name="Binder M."/>
            <person name="Bloem J."/>
            <person name="Labutti K."/>
            <person name="Salamov A."/>
            <person name="Andreopoulos B."/>
            <person name="Baker S.E."/>
            <person name="Barry K."/>
            <person name="Bills G."/>
            <person name="Bluhm B.H."/>
            <person name="Cannon C."/>
            <person name="Castanera R."/>
            <person name="Culley D.E."/>
            <person name="Daum C."/>
            <person name="Ezra D."/>
            <person name="Gonzalez J.B."/>
            <person name="Henrissat B."/>
            <person name="Kuo A."/>
            <person name="Liang C."/>
            <person name="Lipzen A."/>
            <person name="Lutzoni F."/>
            <person name="Magnuson J."/>
            <person name="Mondo S."/>
            <person name="Nolan M."/>
            <person name="Ohm R."/>
            <person name="Pangilinan J."/>
            <person name="Park H.-J.H."/>
            <person name="Ramirez L."/>
            <person name="Alfaro M."/>
            <person name="Sun H."/>
            <person name="Tritt A."/>
            <person name="Yoshinaga Y."/>
            <person name="Zwiers L.-H.L."/>
            <person name="Turgeon B.G."/>
            <person name="Goodwin S.B."/>
            <person name="Spatafora J.W."/>
            <person name="Crous P.W."/>
            <person name="Grigoriev I.V."/>
        </authorList>
    </citation>
    <scope>NUCLEOTIDE SEQUENCE [LARGE SCALE GENOMIC DNA]</scope>
    <source>
        <strain evidence="9 10">CBS 611.86</strain>
    </source>
</reference>
<keyword evidence="3 7" id="KW-0489">Methyltransferase</keyword>
<gene>
    <name evidence="9" type="ORF">BDV95DRAFT_585504</name>
</gene>
<dbReference type="InterPro" id="IPR029063">
    <property type="entry name" value="SAM-dependent_MTases_sf"/>
</dbReference>
<evidence type="ECO:0000256" key="8">
    <source>
        <dbReference type="SAM" id="MobiDB-lite"/>
    </source>
</evidence>
<comment type="caution">
    <text evidence="9">The sequence shown here is derived from an EMBL/GenBank/DDBJ whole genome shotgun (WGS) entry which is preliminary data.</text>
</comment>
<evidence type="ECO:0000256" key="5">
    <source>
        <dbReference type="ARBA" id="ARBA00023128"/>
    </source>
</evidence>
<protein>
    <recommendedName>
        <fullName evidence="7">Protein arginine methyltransferase NDUFAF7</fullName>
        <ecNumber evidence="7">2.1.1.320</ecNumber>
    </recommendedName>
</protein>
<dbReference type="PANTHER" id="PTHR12049">
    <property type="entry name" value="PROTEIN ARGININE METHYLTRANSFERASE NDUFAF7, MITOCHONDRIAL"/>
    <property type="match status" value="1"/>
</dbReference>
<feature type="compositionally biased region" description="Low complexity" evidence="8">
    <location>
        <begin position="364"/>
        <end position="377"/>
    </location>
</feature>
<evidence type="ECO:0000256" key="1">
    <source>
        <dbReference type="ARBA" id="ARBA00004173"/>
    </source>
</evidence>
<dbReference type="InterPro" id="IPR003788">
    <property type="entry name" value="NDUFAF7"/>
</dbReference>
<dbReference type="EC" id="2.1.1.320" evidence="7"/>
<feature type="region of interest" description="Disordered" evidence="8">
    <location>
        <begin position="352"/>
        <end position="377"/>
    </location>
</feature>
<evidence type="ECO:0000256" key="2">
    <source>
        <dbReference type="ARBA" id="ARBA00005891"/>
    </source>
</evidence>
<dbReference type="InterPro" id="IPR038375">
    <property type="entry name" value="NDUFAF7_sf"/>
</dbReference>
<dbReference type="GO" id="GO:0032259">
    <property type="term" value="P:methylation"/>
    <property type="evidence" value="ECO:0007669"/>
    <property type="project" value="UniProtKB-KW"/>
</dbReference>
<feature type="compositionally biased region" description="Low complexity" evidence="8">
    <location>
        <begin position="243"/>
        <end position="254"/>
    </location>
</feature>